<evidence type="ECO:0000313" key="3">
    <source>
        <dbReference type="EnsemblMetazoa" id="XP_001599191"/>
    </source>
</evidence>
<accession>A0A7M7G1N2</accession>
<evidence type="ECO:0000256" key="1">
    <source>
        <dbReference type="SAM" id="MobiDB-lite"/>
    </source>
</evidence>
<dbReference type="InParanoid" id="A0A7M7G1N2"/>
<dbReference type="InterPro" id="IPR036388">
    <property type="entry name" value="WH-like_DNA-bd_sf"/>
</dbReference>
<dbReference type="OrthoDB" id="1110759at2759"/>
<dbReference type="SMART" id="SM00526">
    <property type="entry name" value="H15"/>
    <property type="match status" value="1"/>
</dbReference>
<dbReference type="GO" id="GO:0006334">
    <property type="term" value="P:nucleosome assembly"/>
    <property type="evidence" value="ECO:0007669"/>
    <property type="project" value="InterPro"/>
</dbReference>
<reference evidence="3" key="1">
    <citation type="submission" date="2021-01" db="UniProtKB">
        <authorList>
            <consortium name="EnsemblMetazoa"/>
        </authorList>
    </citation>
    <scope>IDENTIFICATION</scope>
</reference>
<dbReference type="KEGG" id="nvi:100116183"/>
<dbReference type="EnsemblMetazoa" id="XM_001599141">
    <property type="protein sequence ID" value="XP_001599191"/>
    <property type="gene ID" value="LOC100116183"/>
</dbReference>
<evidence type="ECO:0000313" key="4">
    <source>
        <dbReference type="Proteomes" id="UP000002358"/>
    </source>
</evidence>
<dbReference type="SMR" id="A0A7M7G1N2"/>
<feature type="compositionally biased region" description="Basic residues" evidence="1">
    <location>
        <begin position="176"/>
        <end position="191"/>
    </location>
</feature>
<dbReference type="SUPFAM" id="SSF46785">
    <property type="entry name" value="Winged helix' DNA-binding domain"/>
    <property type="match status" value="1"/>
</dbReference>
<keyword evidence="4" id="KW-1185">Reference proteome</keyword>
<feature type="compositionally biased region" description="Polar residues" evidence="1">
    <location>
        <begin position="192"/>
        <end position="204"/>
    </location>
</feature>
<dbReference type="Proteomes" id="UP000002358">
    <property type="component" value="Chromosome 1"/>
</dbReference>
<feature type="compositionally biased region" description="Acidic residues" evidence="1">
    <location>
        <begin position="205"/>
        <end position="216"/>
    </location>
</feature>
<name>A0A7M7G1N2_NASVI</name>
<dbReference type="PROSITE" id="PS51504">
    <property type="entry name" value="H15"/>
    <property type="match status" value="1"/>
</dbReference>
<feature type="compositionally biased region" description="Basic residues" evidence="1">
    <location>
        <begin position="96"/>
        <end position="129"/>
    </location>
</feature>
<dbReference type="OMA" id="AEYNASE"/>
<proteinExistence type="predicted"/>
<protein>
    <recommendedName>
        <fullName evidence="2">H15 domain-containing protein</fullName>
    </recommendedName>
</protein>
<dbReference type="AlphaFoldDB" id="A0A7M7G1N2"/>
<dbReference type="GO" id="GO:0000786">
    <property type="term" value="C:nucleosome"/>
    <property type="evidence" value="ECO:0007669"/>
    <property type="project" value="InterPro"/>
</dbReference>
<dbReference type="Gene3D" id="1.10.10.10">
    <property type="entry name" value="Winged helix-like DNA-binding domain superfamily/Winged helix DNA-binding domain"/>
    <property type="match status" value="1"/>
</dbReference>
<dbReference type="InterPro" id="IPR036390">
    <property type="entry name" value="WH_DNA-bd_sf"/>
</dbReference>
<evidence type="ECO:0000259" key="2">
    <source>
        <dbReference type="PROSITE" id="PS51504"/>
    </source>
</evidence>
<feature type="region of interest" description="Disordered" evidence="1">
    <location>
        <begin position="96"/>
        <end position="216"/>
    </location>
</feature>
<organism evidence="3 4">
    <name type="scientific">Nasonia vitripennis</name>
    <name type="common">Parasitic wasp</name>
    <dbReference type="NCBI Taxonomy" id="7425"/>
    <lineage>
        <taxon>Eukaryota</taxon>
        <taxon>Metazoa</taxon>
        <taxon>Ecdysozoa</taxon>
        <taxon>Arthropoda</taxon>
        <taxon>Hexapoda</taxon>
        <taxon>Insecta</taxon>
        <taxon>Pterygota</taxon>
        <taxon>Neoptera</taxon>
        <taxon>Endopterygota</taxon>
        <taxon>Hymenoptera</taxon>
        <taxon>Apocrita</taxon>
        <taxon>Proctotrupomorpha</taxon>
        <taxon>Chalcidoidea</taxon>
        <taxon>Pteromalidae</taxon>
        <taxon>Pteromalinae</taxon>
        <taxon>Nasonia</taxon>
    </lineage>
</organism>
<feature type="domain" description="H15" evidence="2">
    <location>
        <begin position="6"/>
        <end position="75"/>
    </location>
</feature>
<sequence>MKTKKSQPKMSGLVVAALRNLRDAHGSTAKDIMKYIMAEYNASEATVQRQLRTALKRGVEYGILKKTTAGYSLNTDAEVIGPLDLAQMDSCGKRRKRHGCSMRRKRSACGMKKKRKRASCAPRRRRKKNPCGMCAARGRKGDCSATPVQLVREVTPNPEEEVASNEANRETGERRSRSRSTSRAKQTRNRSRSQSMAKSQYSGSENEDDRQEDDMM</sequence>
<dbReference type="InterPro" id="IPR005818">
    <property type="entry name" value="Histone_H1/H5_H15"/>
</dbReference>
<gene>
    <name evidence="3" type="primary">100116183</name>
</gene>
<dbReference type="Pfam" id="PF00538">
    <property type="entry name" value="Linker_histone"/>
    <property type="match status" value="1"/>
</dbReference>
<dbReference type="GO" id="GO:0003677">
    <property type="term" value="F:DNA binding"/>
    <property type="evidence" value="ECO:0007669"/>
    <property type="project" value="InterPro"/>
</dbReference>